<organism evidence="1 2">
    <name type="scientific">Apiospora hydei</name>
    <dbReference type="NCBI Taxonomy" id="1337664"/>
    <lineage>
        <taxon>Eukaryota</taxon>
        <taxon>Fungi</taxon>
        <taxon>Dikarya</taxon>
        <taxon>Ascomycota</taxon>
        <taxon>Pezizomycotina</taxon>
        <taxon>Sordariomycetes</taxon>
        <taxon>Xylariomycetidae</taxon>
        <taxon>Amphisphaeriales</taxon>
        <taxon>Apiosporaceae</taxon>
        <taxon>Apiospora</taxon>
    </lineage>
</organism>
<dbReference type="GeneID" id="92043347"/>
<evidence type="ECO:0000313" key="2">
    <source>
        <dbReference type="Proteomes" id="UP001433268"/>
    </source>
</evidence>
<dbReference type="SUPFAM" id="SSF48576">
    <property type="entry name" value="Terpenoid synthases"/>
    <property type="match status" value="1"/>
</dbReference>
<dbReference type="EMBL" id="JAQQWN010000005">
    <property type="protein sequence ID" value="KAK8084701.1"/>
    <property type="molecule type" value="Genomic_DNA"/>
</dbReference>
<accession>A0ABR1WME0</accession>
<name>A0ABR1WME0_9PEZI</name>
<evidence type="ECO:0000313" key="1">
    <source>
        <dbReference type="EMBL" id="KAK8084701.1"/>
    </source>
</evidence>
<proteinExistence type="predicted"/>
<reference evidence="1 2" key="1">
    <citation type="submission" date="2023-01" db="EMBL/GenBank/DDBJ databases">
        <title>Analysis of 21 Apiospora genomes using comparative genomics revels a genus with tremendous synthesis potential of carbohydrate active enzymes and secondary metabolites.</title>
        <authorList>
            <person name="Sorensen T."/>
        </authorList>
    </citation>
    <scope>NUCLEOTIDE SEQUENCE [LARGE SCALE GENOMIC DNA]</scope>
    <source>
        <strain evidence="1 2">CBS 114990</strain>
    </source>
</reference>
<dbReference type="Pfam" id="PF19086">
    <property type="entry name" value="Terpene_syn_C_2"/>
    <property type="match status" value="1"/>
</dbReference>
<dbReference type="Proteomes" id="UP001433268">
    <property type="component" value="Unassembled WGS sequence"/>
</dbReference>
<gene>
    <name evidence="1" type="ORF">PG997_005972</name>
</gene>
<dbReference type="InterPro" id="IPR008949">
    <property type="entry name" value="Isoprenoid_synthase_dom_sf"/>
</dbReference>
<comment type="caution">
    <text evidence="1">The sequence shown here is derived from an EMBL/GenBank/DDBJ whole genome shotgun (WGS) entry which is preliminary data.</text>
</comment>
<sequence length="336" mass="38512">MEFRYSSLVDPRHYQTHGLANGIPLRQHDDSVKERAGALRAQRDWGKFVFPIQGYNGGLGDRFSLIRVTIPECLPERLEIISYANEFAFLYDGANLCRFIQDAMEEIDLKDNLDGDAVTIPFLETFGAETVLDVTPKVAAQPEKRLQAQILAEMMSIDPIRAITTMEVWGRFVRLASETRARPFGTMTEYVPSRVVDVGELIWFGTLTFAMALTIPEEDLQECMELARPAYAALALTNDLYSWDKERKAAEETDQDYVFNAIWVIMKERSVSEKEAKNICCEEIRKYVQEYCEIVEEVQSEPAHLGKDTRTYLEAIKYTISGNLVWSIYCARYNDF</sequence>
<keyword evidence="2" id="KW-1185">Reference proteome</keyword>
<dbReference type="Gene3D" id="1.10.600.10">
    <property type="entry name" value="Farnesyl Diphosphate Synthase"/>
    <property type="match status" value="1"/>
</dbReference>
<protein>
    <submittedName>
        <fullName evidence="1">Terpenoid synthase</fullName>
    </submittedName>
</protein>
<dbReference type="RefSeq" id="XP_066669210.1">
    <property type="nucleotide sequence ID" value="XM_066810287.1"/>
</dbReference>